<feature type="chain" id="PRO_5046561007" evidence="2">
    <location>
        <begin position="19"/>
        <end position="75"/>
    </location>
</feature>
<evidence type="ECO:0000313" key="3">
    <source>
        <dbReference type="EMBL" id="NJP01547.1"/>
    </source>
</evidence>
<dbReference type="EMBL" id="JAAVJI010000005">
    <property type="protein sequence ID" value="NJP01547.1"/>
    <property type="molecule type" value="Genomic_DNA"/>
</dbReference>
<dbReference type="Proteomes" id="UP000746535">
    <property type="component" value="Unassembled WGS sequence"/>
</dbReference>
<reference evidence="3 4" key="1">
    <citation type="submission" date="2020-03" db="EMBL/GenBank/DDBJ databases">
        <authorList>
            <person name="Wang L."/>
            <person name="He N."/>
            <person name="Li Y."/>
            <person name="Fang Y."/>
            <person name="Zhang F."/>
        </authorList>
    </citation>
    <scope>NUCLEOTIDE SEQUENCE [LARGE SCALE GENOMIC DNA]</scope>
    <source>
        <strain evidence="4">hsmgli-8</strain>
    </source>
</reference>
<keyword evidence="4" id="KW-1185">Reference proteome</keyword>
<name>A0ABX0YF64_9PSED</name>
<dbReference type="RefSeq" id="WP_168084107.1">
    <property type="nucleotide sequence ID" value="NZ_JAAVJI010000005.1"/>
</dbReference>
<keyword evidence="2" id="KW-0732">Signal</keyword>
<feature type="region of interest" description="Disordered" evidence="1">
    <location>
        <begin position="20"/>
        <end position="39"/>
    </location>
</feature>
<evidence type="ECO:0000256" key="2">
    <source>
        <dbReference type="SAM" id="SignalP"/>
    </source>
</evidence>
<organism evidence="3 4">
    <name type="scientific">Pseudomonas quercus</name>
    <dbReference type="NCBI Taxonomy" id="2722792"/>
    <lineage>
        <taxon>Bacteria</taxon>
        <taxon>Pseudomonadati</taxon>
        <taxon>Pseudomonadota</taxon>
        <taxon>Gammaproteobacteria</taxon>
        <taxon>Pseudomonadales</taxon>
        <taxon>Pseudomonadaceae</taxon>
        <taxon>Pseudomonas</taxon>
    </lineage>
</organism>
<proteinExistence type="predicted"/>
<feature type="signal peptide" evidence="2">
    <location>
        <begin position="1"/>
        <end position="18"/>
    </location>
</feature>
<evidence type="ECO:0000313" key="4">
    <source>
        <dbReference type="Proteomes" id="UP000746535"/>
    </source>
</evidence>
<sequence>MNALLAAALMLFIGVAHATDSPAEDETPEGYQAGEMQEPVLSRKKRSVAPVAGMACSEGHKLVGEDCVKANVAFE</sequence>
<accession>A0ABX0YF64</accession>
<evidence type="ECO:0000256" key="1">
    <source>
        <dbReference type="SAM" id="MobiDB-lite"/>
    </source>
</evidence>
<gene>
    <name evidence="3" type="ORF">HBH25_11850</name>
</gene>
<protein>
    <submittedName>
        <fullName evidence="3">Uncharacterized protein</fullName>
    </submittedName>
</protein>
<comment type="caution">
    <text evidence="3">The sequence shown here is derived from an EMBL/GenBank/DDBJ whole genome shotgun (WGS) entry which is preliminary data.</text>
</comment>